<evidence type="ECO:0000259" key="18">
    <source>
        <dbReference type="PROSITE" id="PS50011"/>
    </source>
</evidence>
<evidence type="ECO:0000256" key="14">
    <source>
        <dbReference type="PROSITE-ProRule" id="PRU01207"/>
    </source>
</evidence>
<dbReference type="PROSITE" id="PS51860">
    <property type="entry name" value="REM_1"/>
    <property type="match status" value="1"/>
</dbReference>
<dbReference type="PROSITE" id="PS51285">
    <property type="entry name" value="AGC_KINASE_CTER"/>
    <property type="match status" value="1"/>
</dbReference>
<keyword evidence="14" id="KW-0175">Coiled coil</keyword>
<evidence type="ECO:0000256" key="16">
    <source>
        <dbReference type="SAM" id="MobiDB-lite"/>
    </source>
</evidence>
<dbReference type="PROSITE" id="PS00107">
    <property type="entry name" value="PROTEIN_KINASE_ATP"/>
    <property type="match status" value="1"/>
</dbReference>
<dbReference type="Gene3D" id="3.30.200.20">
    <property type="entry name" value="Phosphorylase Kinase, domain 1"/>
    <property type="match status" value="1"/>
</dbReference>
<dbReference type="Gene3D" id="3.30.60.20">
    <property type="match status" value="2"/>
</dbReference>
<reference evidence="22 23" key="1">
    <citation type="submission" date="2024-01" db="EMBL/GenBank/DDBJ databases">
        <title>Comparative genomics of Cryptococcus and Kwoniella reveals pathogenesis evolution and contrasting modes of karyotype evolution via chromosome fusion or intercentromeric recombination.</title>
        <authorList>
            <person name="Coelho M.A."/>
            <person name="David-Palma M."/>
            <person name="Shea T."/>
            <person name="Bowers K."/>
            <person name="McGinley-Smith S."/>
            <person name="Mohammad A.W."/>
            <person name="Gnirke A."/>
            <person name="Yurkov A.M."/>
            <person name="Nowrousian M."/>
            <person name="Sun S."/>
            <person name="Cuomo C.A."/>
            <person name="Heitman J."/>
        </authorList>
    </citation>
    <scope>NUCLEOTIDE SEQUENCE [LARGE SCALE GENOMIC DNA]</scope>
    <source>
        <strain evidence="22">CBS 11374</strain>
    </source>
</reference>
<dbReference type="InterPro" id="IPR002219">
    <property type="entry name" value="PKC_DAG/PE"/>
</dbReference>
<dbReference type="PRINTS" id="PR00008">
    <property type="entry name" value="DAGPEDOMAIN"/>
</dbReference>
<evidence type="ECO:0000256" key="10">
    <source>
        <dbReference type="ARBA" id="ARBA00022833"/>
    </source>
</evidence>
<evidence type="ECO:0000256" key="6">
    <source>
        <dbReference type="ARBA" id="ARBA00022723"/>
    </source>
</evidence>
<dbReference type="CDD" id="cd11620">
    <property type="entry name" value="HR1_PKC-like_2_fungi"/>
    <property type="match status" value="1"/>
</dbReference>
<feature type="domain" description="REM-1" evidence="21">
    <location>
        <begin position="203"/>
        <end position="280"/>
    </location>
</feature>
<dbReference type="PROSITE" id="PS50011">
    <property type="entry name" value="PROTEIN_KINASE_DOM"/>
    <property type="match status" value="1"/>
</dbReference>
<keyword evidence="11 15" id="KW-0067">ATP-binding</keyword>
<dbReference type="InterPro" id="IPR000961">
    <property type="entry name" value="AGC-kinase_C"/>
</dbReference>
<keyword evidence="5" id="KW-0808">Transferase</keyword>
<dbReference type="InterPro" id="IPR036274">
    <property type="entry name" value="HR1_rpt_sf"/>
</dbReference>
<evidence type="ECO:0000259" key="21">
    <source>
        <dbReference type="PROSITE" id="PS51860"/>
    </source>
</evidence>
<protein>
    <recommendedName>
        <fullName evidence="2">protein kinase C</fullName>
        <ecNumber evidence="2">2.7.11.13</ecNumber>
    </recommendedName>
</protein>
<dbReference type="PROSITE" id="PS00108">
    <property type="entry name" value="PROTEIN_KINASE_ST"/>
    <property type="match status" value="1"/>
</dbReference>
<dbReference type="InterPro" id="IPR011072">
    <property type="entry name" value="HR1_rho-bd"/>
</dbReference>
<feature type="binding site" evidence="15">
    <location>
        <position position="872"/>
    </location>
    <ligand>
        <name>ATP</name>
        <dbReference type="ChEBI" id="CHEBI:30616"/>
    </ligand>
</feature>
<dbReference type="Pfam" id="PF00433">
    <property type="entry name" value="Pkinase_C"/>
    <property type="match status" value="1"/>
</dbReference>
<keyword evidence="10" id="KW-0862">Zinc</keyword>
<dbReference type="InterPro" id="IPR035892">
    <property type="entry name" value="C2_domain_sf"/>
</dbReference>
<dbReference type="SMART" id="SM00220">
    <property type="entry name" value="S_TKc"/>
    <property type="match status" value="1"/>
</dbReference>
<dbReference type="Pfam" id="PF02185">
    <property type="entry name" value="HR1"/>
    <property type="match status" value="2"/>
</dbReference>
<keyword evidence="6" id="KW-0479">Metal-binding</keyword>
<dbReference type="Proteomes" id="UP001329825">
    <property type="component" value="Chromosome 1"/>
</dbReference>
<dbReference type="InterPro" id="IPR017441">
    <property type="entry name" value="Protein_kinase_ATP_BS"/>
</dbReference>
<dbReference type="PROSITE" id="PS50081">
    <property type="entry name" value="ZF_DAG_PE_2"/>
    <property type="match status" value="2"/>
</dbReference>
<feature type="compositionally biased region" description="Low complexity" evidence="16">
    <location>
        <begin position="684"/>
        <end position="696"/>
    </location>
</feature>
<accession>A0ABZ1CSR5</accession>
<keyword evidence="4" id="KW-0597">Phosphoprotein</keyword>
<feature type="compositionally biased region" description="Low complexity" evidence="16">
    <location>
        <begin position="657"/>
        <end position="670"/>
    </location>
</feature>
<evidence type="ECO:0000256" key="5">
    <source>
        <dbReference type="ARBA" id="ARBA00022679"/>
    </source>
</evidence>
<evidence type="ECO:0000313" key="23">
    <source>
        <dbReference type="Proteomes" id="UP001329825"/>
    </source>
</evidence>
<feature type="region of interest" description="Disordered" evidence="16">
    <location>
        <begin position="648"/>
        <end position="828"/>
    </location>
</feature>
<keyword evidence="7 15" id="KW-0547">Nucleotide-binding</keyword>
<gene>
    <name evidence="22" type="ORF">IL334_001164</name>
</gene>
<dbReference type="InterPro" id="IPR000719">
    <property type="entry name" value="Prot_kinase_dom"/>
</dbReference>
<keyword evidence="3" id="KW-0723">Serine/threonine-protein kinase</keyword>
<dbReference type="CDD" id="cd05570">
    <property type="entry name" value="STKc_PKC"/>
    <property type="match status" value="1"/>
</dbReference>
<evidence type="ECO:0000256" key="7">
    <source>
        <dbReference type="ARBA" id="ARBA00022741"/>
    </source>
</evidence>
<evidence type="ECO:0000256" key="15">
    <source>
        <dbReference type="PROSITE-ProRule" id="PRU10141"/>
    </source>
</evidence>
<evidence type="ECO:0000256" key="8">
    <source>
        <dbReference type="ARBA" id="ARBA00022771"/>
    </source>
</evidence>
<dbReference type="CDD" id="cd20822">
    <property type="entry name" value="C1_ScPKC1-like_rpt1"/>
    <property type="match status" value="1"/>
</dbReference>
<dbReference type="RefSeq" id="XP_062788975.1">
    <property type="nucleotide sequence ID" value="XM_062932924.1"/>
</dbReference>
<dbReference type="SUPFAM" id="SSF49562">
    <property type="entry name" value="C2 domain (Calcium/lipid-binding domain, CaLB)"/>
    <property type="match status" value="1"/>
</dbReference>
<feature type="domain" description="Phorbol-ester/DAG-type" evidence="19">
    <location>
        <begin position="577"/>
        <end position="627"/>
    </location>
</feature>
<dbReference type="InterPro" id="IPR037312">
    <property type="entry name" value="PKC-like_HR1"/>
</dbReference>
<dbReference type="PROSITE" id="PS00479">
    <property type="entry name" value="ZF_DAG_PE_1"/>
    <property type="match status" value="1"/>
</dbReference>
<feature type="domain" description="AGC-kinase C-terminal" evidence="20">
    <location>
        <begin position="1103"/>
        <end position="1172"/>
    </location>
</feature>
<feature type="domain" description="C2" evidence="17">
    <location>
        <begin position="286"/>
        <end position="408"/>
    </location>
</feature>
<dbReference type="InterPro" id="IPR017892">
    <property type="entry name" value="Pkinase_C"/>
</dbReference>
<keyword evidence="8" id="KW-0863">Zinc-finger</keyword>
<feature type="compositionally biased region" description="Gly residues" evidence="16">
    <location>
        <begin position="99"/>
        <end position="113"/>
    </location>
</feature>
<feature type="domain" description="Protein kinase" evidence="18">
    <location>
        <begin position="843"/>
        <end position="1102"/>
    </location>
</feature>
<dbReference type="InterPro" id="IPR011009">
    <property type="entry name" value="Kinase-like_dom_sf"/>
</dbReference>
<dbReference type="GeneID" id="87953295"/>
<evidence type="ECO:0000256" key="12">
    <source>
        <dbReference type="ARBA" id="ARBA00047272"/>
    </source>
</evidence>
<dbReference type="PANTHER" id="PTHR24351">
    <property type="entry name" value="RIBOSOMAL PROTEIN S6 KINASE"/>
    <property type="match status" value="1"/>
</dbReference>
<name>A0ABZ1CSR5_9TREE</name>
<evidence type="ECO:0000256" key="13">
    <source>
        <dbReference type="ARBA" id="ARBA00047470"/>
    </source>
</evidence>
<dbReference type="InterPro" id="IPR020454">
    <property type="entry name" value="DAG/PE-bd"/>
</dbReference>
<evidence type="ECO:0000256" key="3">
    <source>
        <dbReference type="ARBA" id="ARBA00022527"/>
    </source>
</evidence>
<dbReference type="InterPro" id="IPR000008">
    <property type="entry name" value="C2_dom"/>
</dbReference>
<dbReference type="EC" id="2.7.11.13" evidence="2"/>
<keyword evidence="23" id="KW-1185">Reference proteome</keyword>
<dbReference type="InterPro" id="IPR008271">
    <property type="entry name" value="Ser/Thr_kinase_AS"/>
</dbReference>
<proteinExistence type="inferred from homology"/>
<evidence type="ECO:0000259" key="19">
    <source>
        <dbReference type="PROSITE" id="PS50081"/>
    </source>
</evidence>
<organism evidence="22 23">
    <name type="scientific">Kwoniella shivajii</name>
    <dbReference type="NCBI Taxonomy" id="564305"/>
    <lineage>
        <taxon>Eukaryota</taxon>
        <taxon>Fungi</taxon>
        <taxon>Dikarya</taxon>
        <taxon>Basidiomycota</taxon>
        <taxon>Agaricomycotina</taxon>
        <taxon>Tremellomycetes</taxon>
        <taxon>Tremellales</taxon>
        <taxon>Cryptococcaceae</taxon>
        <taxon>Kwoniella</taxon>
    </lineage>
</organism>
<dbReference type="Pfam" id="PF00069">
    <property type="entry name" value="Pkinase"/>
    <property type="match status" value="1"/>
</dbReference>
<comment type="catalytic activity">
    <reaction evidence="12">
        <text>L-threonyl-[protein] + ATP = O-phospho-L-threonyl-[protein] + ADP + H(+)</text>
        <dbReference type="Rhea" id="RHEA:46608"/>
        <dbReference type="Rhea" id="RHEA-COMP:11060"/>
        <dbReference type="Rhea" id="RHEA-COMP:11605"/>
        <dbReference type="ChEBI" id="CHEBI:15378"/>
        <dbReference type="ChEBI" id="CHEBI:30013"/>
        <dbReference type="ChEBI" id="CHEBI:30616"/>
        <dbReference type="ChEBI" id="CHEBI:61977"/>
        <dbReference type="ChEBI" id="CHEBI:456216"/>
        <dbReference type="EC" id="2.7.11.13"/>
    </reaction>
</comment>
<evidence type="ECO:0000256" key="1">
    <source>
        <dbReference type="ARBA" id="ARBA00005490"/>
    </source>
</evidence>
<keyword evidence="9" id="KW-0418">Kinase</keyword>
<dbReference type="SMART" id="SM00133">
    <property type="entry name" value="S_TK_X"/>
    <property type="match status" value="1"/>
</dbReference>
<dbReference type="SUPFAM" id="SSF56112">
    <property type="entry name" value="Protein kinase-like (PK-like)"/>
    <property type="match status" value="1"/>
</dbReference>
<dbReference type="SUPFAM" id="SSF57889">
    <property type="entry name" value="Cysteine-rich domain"/>
    <property type="match status" value="2"/>
</dbReference>
<evidence type="ECO:0000256" key="4">
    <source>
        <dbReference type="ARBA" id="ARBA00022553"/>
    </source>
</evidence>
<dbReference type="SUPFAM" id="SSF46585">
    <property type="entry name" value="HR1 repeat"/>
    <property type="match status" value="1"/>
</dbReference>
<feature type="compositionally biased region" description="Low complexity" evidence="16">
    <location>
        <begin position="804"/>
        <end position="828"/>
    </location>
</feature>
<feature type="compositionally biased region" description="Pro residues" evidence="16">
    <location>
        <begin position="697"/>
        <end position="708"/>
    </location>
</feature>
<dbReference type="CDD" id="cd20823">
    <property type="entry name" value="C1_ScPKC1-like_rpt2"/>
    <property type="match status" value="1"/>
</dbReference>
<feature type="compositionally biased region" description="Low complexity" evidence="16">
    <location>
        <begin position="720"/>
        <end position="740"/>
    </location>
</feature>
<evidence type="ECO:0000313" key="22">
    <source>
        <dbReference type="EMBL" id="WRT64235.1"/>
    </source>
</evidence>
<evidence type="ECO:0000256" key="11">
    <source>
        <dbReference type="ARBA" id="ARBA00022840"/>
    </source>
</evidence>
<dbReference type="Pfam" id="PF00130">
    <property type="entry name" value="C1_1"/>
    <property type="match status" value="2"/>
</dbReference>
<evidence type="ECO:0000259" key="20">
    <source>
        <dbReference type="PROSITE" id="PS51285"/>
    </source>
</evidence>
<feature type="domain" description="Phorbol-ester/DAG-type" evidence="19">
    <location>
        <begin position="509"/>
        <end position="557"/>
    </location>
</feature>
<dbReference type="InterPro" id="IPR046349">
    <property type="entry name" value="C1-like_sf"/>
</dbReference>
<dbReference type="PROSITE" id="PS50004">
    <property type="entry name" value="C2"/>
    <property type="match status" value="1"/>
</dbReference>
<evidence type="ECO:0000256" key="9">
    <source>
        <dbReference type="ARBA" id="ARBA00022777"/>
    </source>
</evidence>
<comment type="catalytic activity">
    <reaction evidence="13">
        <text>L-seryl-[protein] + ATP = O-phospho-L-seryl-[protein] + ADP + H(+)</text>
        <dbReference type="Rhea" id="RHEA:17989"/>
        <dbReference type="Rhea" id="RHEA-COMP:9863"/>
        <dbReference type="Rhea" id="RHEA-COMP:11604"/>
        <dbReference type="ChEBI" id="CHEBI:15378"/>
        <dbReference type="ChEBI" id="CHEBI:29999"/>
        <dbReference type="ChEBI" id="CHEBI:30616"/>
        <dbReference type="ChEBI" id="CHEBI:83421"/>
        <dbReference type="ChEBI" id="CHEBI:456216"/>
        <dbReference type="EC" id="2.7.11.13"/>
    </reaction>
</comment>
<dbReference type="SMART" id="SM00109">
    <property type="entry name" value="C1"/>
    <property type="match status" value="2"/>
</dbReference>
<comment type="similarity">
    <text evidence="1">Belongs to the protein kinase superfamily. AGC Ser/Thr protein kinase family. PKC subfamily.</text>
</comment>
<evidence type="ECO:0000259" key="17">
    <source>
        <dbReference type="PROSITE" id="PS50004"/>
    </source>
</evidence>
<dbReference type="EMBL" id="CP141881">
    <property type="protein sequence ID" value="WRT64235.1"/>
    <property type="molecule type" value="Genomic_DNA"/>
</dbReference>
<feature type="compositionally biased region" description="Low complexity" evidence="16">
    <location>
        <begin position="114"/>
        <end position="147"/>
    </location>
</feature>
<evidence type="ECO:0000256" key="2">
    <source>
        <dbReference type="ARBA" id="ARBA00012429"/>
    </source>
</evidence>
<dbReference type="SMART" id="SM00742">
    <property type="entry name" value="Hr1"/>
    <property type="match status" value="2"/>
</dbReference>
<feature type="region of interest" description="Disordered" evidence="16">
    <location>
        <begin position="71"/>
        <end position="197"/>
    </location>
</feature>
<dbReference type="Gene3D" id="1.10.510.10">
    <property type="entry name" value="Transferase(Phosphotransferase) domain 1"/>
    <property type="match status" value="1"/>
</dbReference>
<sequence>MPPPPTTDPKINTLLSTIQSERRNLEGAKAVMRAVEASSKNEAVIQQAQNEVRSAQASIKFLEDELAKLQLSSGGSASGSGSGSPMRNPPQGQAQAQGQGSGQGQGTGQGLGSSGESSSNPNSQRNQYQYQNQQGQMTPSRSGLSNSGYGGNGSGPPVSPSPSSKGYSNVDRDRPLPPPPPGAEQSEIKKSEQKNYTQLDLQRYDAPLSGAKITRMLNQLQFKLQVEEQYKLGIEKMAQAYRIEGDKRLRAETDAKRVESDGKIQLLRKAKRRYETLAKFGGAVEDDEDLLPDGMKRKDALRKPISGRLVVSLRSARDLNHRPLPRKSSKVYNETTVVIKIEGNERAVSHPSRVDKWHEDFEIYIDKANEVEVTIYDTVAPGDSAPIGMMWFTVSDLLEALRRQKVGMETQGAGWVTAAAAATLGPRSGAAPDSVTLHSAGTIRGRPPGADGKVPEGIEGWWSVEPAGAIALRLDFVKDNVAGQRRPYEALGRAGAVRKRKGDVYEMNGHKFVQRQFYQPIMCALCQEFLLTGEGYQCEDCRYACHKKCYPKVVTKCISKSHADGEGDEEKINHRIPHRFTPYTNITANWCCHCGYMLPFGRKNSVKCSECSLTCHQTCSHLVPDFCGMTMEMANILLKNLRDIKTTQVHKKPVPPSVSSSNSSISTLPSYHTQERISAPQLPPIQSQTQTQTQTPAAPPRPPPPPGAYDPRYGTPTPQQPVVQQQQQPPPQQQQQQQQQPYPPQAGYDSNRPTGGRPMPQPPAQPQQRLSYNDGRPQDGFATMPTVQVPPKLPPGAQAEPSRQYAPSPAQPQFQAQPQAQQAVVSRPPQQLIRKRKVGLDDFNFLAVLGKGNFGKVMLAEEKTSSHLYAIKVLKKEFIIENDEVESTQSEKRVFLAAAQEKHPFLLELHSCFQTETRIYFVSEYVSGGDLMLHIQKKQFTLRQAKFYACEVLLALQYFHSKGIIYRDLKLDNILLTLDGHVKVADYGLCKEEMWYGKTTSTFCGTPEFMAPEILLEQRYGRAVDWWAFGVLTYEMLLGQSPFRGDDEDEIFDAILEDEPLYPITMPRDAVSLLQRLLTRDPTRRLGAGEADAEDIKRHLFFKDVNFDDVYHKRIPPPYFPTIGNATDTSNFDQEFTREQPTLTPVHTQLSVQDQQEFAGFSWIAPWAAAQA</sequence>